<keyword evidence="7" id="KW-1185">Reference proteome</keyword>
<dbReference type="SUPFAM" id="SSF50022">
    <property type="entry name" value="ISP domain"/>
    <property type="match status" value="1"/>
</dbReference>
<dbReference type="InterPro" id="IPR017941">
    <property type="entry name" value="Rieske_2Fe-2S"/>
</dbReference>
<evidence type="ECO:0000313" key="7">
    <source>
        <dbReference type="Proteomes" id="UP001333818"/>
    </source>
</evidence>
<keyword evidence="1" id="KW-0001">2Fe-2S</keyword>
<keyword evidence="2" id="KW-0479">Metal-binding</keyword>
<organism evidence="6 7">
    <name type="scientific">Tumidithrix elongata BACA0141</name>
    <dbReference type="NCBI Taxonomy" id="2716417"/>
    <lineage>
        <taxon>Bacteria</taxon>
        <taxon>Bacillati</taxon>
        <taxon>Cyanobacteriota</taxon>
        <taxon>Cyanophyceae</taxon>
        <taxon>Pseudanabaenales</taxon>
        <taxon>Pseudanabaenaceae</taxon>
        <taxon>Tumidithrix</taxon>
        <taxon>Tumidithrix elongata</taxon>
    </lineage>
</organism>
<dbReference type="PANTHER" id="PTHR21266">
    <property type="entry name" value="IRON-SULFUR DOMAIN CONTAINING PROTEIN"/>
    <property type="match status" value="1"/>
</dbReference>
<gene>
    <name evidence="6" type="ORF">V2H45_04920</name>
</gene>
<dbReference type="GO" id="GO:0016705">
    <property type="term" value="F:oxidoreductase activity, acting on paired donors, with incorporation or reduction of molecular oxygen"/>
    <property type="evidence" value="ECO:0007669"/>
    <property type="project" value="UniProtKB-ARBA"/>
</dbReference>
<comment type="caution">
    <text evidence="6">The sequence shown here is derived from an EMBL/GenBank/DDBJ whole genome shotgun (WGS) entry which is preliminary data.</text>
</comment>
<dbReference type="GO" id="GO:0004497">
    <property type="term" value="F:monooxygenase activity"/>
    <property type="evidence" value="ECO:0007669"/>
    <property type="project" value="UniProtKB-ARBA"/>
</dbReference>
<name>A0AAW9PZT4_9CYAN</name>
<dbReference type="GO" id="GO:0051537">
    <property type="term" value="F:2 iron, 2 sulfur cluster binding"/>
    <property type="evidence" value="ECO:0007669"/>
    <property type="project" value="UniProtKB-KW"/>
</dbReference>
<dbReference type="AlphaFoldDB" id="A0AAW9PZT4"/>
<keyword evidence="4" id="KW-0411">Iron-sulfur</keyword>
<feature type="domain" description="Rieske" evidence="5">
    <location>
        <begin position="10"/>
        <end position="114"/>
    </location>
</feature>
<dbReference type="PANTHER" id="PTHR21266:SF57">
    <property type="entry name" value="3-CHLOROBENZOATE-3,4-DIOXYGENASE"/>
    <property type="match status" value="1"/>
</dbReference>
<evidence type="ECO:0000259" key="5">
    <source>
        <dbReference type="PROSITE" id="PS51296"/>
    </source>
</evidence>
<evidence type="ECO:0000256" key="2">
    <source>
        <dbReference type="ARBA" id="ARBA00022723"/>
    </source>
</evidence>
<dbReference type="GO" id="GO:0046872">
    <property type="term" value="F:metal ion binding"/>
    <property type="evidence" value="ECO:0007669"/>
    <property type="project" value="UniProtKB-KW"/>
</dbReference>
<dbReference type="Gene3D" id="2.102.10.10">
    <property type="entry name" value="Rieske [2Fe-2S] iron-sulphur domain"/>
    <property type="match status" value="1"/>
</dbReference>
<sequence>MESILAGAPWLIAHRSMLGINQPHKITFQGKDYVLWQNSQGEVFALDNICPHMQAPLSKGWICQDGHAIACPFHALEFDTRGRLCAEGKPNSKSGAKPLIQALELIVSNDCVWTYGGFAPRLPIPEVHQHIVDEFEFIGVAGEKSIQSDFLSSLMVNYDFNHQNGTHRELFRIAKNEIPQFEENGYYTKVTQDLYRASNSLSEILRDPVLLTVPKVYRGYLEYAFPSTTVFETQTAIGKVAQVHILYPETANRTKTFVLAFAQLKYSFLKVLLKESFLRAVGTVVEQDSLALESLYPRDKPKIRLPNEEIMFYAEKLYREW</sequence>
<accession>A0AAW9PZT4</accession>
<protein>
    <submittedName>
        <fullName evidence="6">Rieske 2Fe-2S domain-containing protein</fullName>
    </submittedName>
</protein>
<dbReference type="Pfam" id="PF00355">
    <property type="entry name" value="Rieske"/>
    <property type="match status" value="1"/>
</dbReference>
<evidence type="ECO:0000256" key="3">
    <source>
        <dbReference type="ARBA" id="ARBA00023004"/>
    </source>
</evidence>
<evidence type="ECO:0000256" key="4">
    <source>
        <dbReference type="ARBA" id="ARBA00023014"/>
    </source>
</evidence>
<dbReference type="RefSeq" id="WP_330482511.1">
    <property type="nucleotide sequence ID" value="NZ_JAZBJZ010000012.1"/>
</dbReference>
<keyword evidence="3" id="KW-0408">Iron</keyword>
<reference evidence="6" key="1">
    <citation type="submission" date="2024-01" db="EMBL/GenBank/DDBJ databases">
        <title>Bank of Algae and Cyanobacteria of the Azores (BACA) strain genomes.</title>
        <authorList>
            <person name="Luz R."/>
            <person name="Cordeiro R."/>
            <person name="Fonseca A."/>
            <person name="Goncalves V."/>
        </authorList>
    </citation>
    <scope>NUCLEOTIDE SEQUENCE</scope>
    <source>
        <strain evidence="6">BACA0141</strain>
    </source>
</reference>
<dbReference type="PROSITE" id="PS51296">
    <property type="entry name" value="RIESKE"/>
    <property type="match status" value="1"/>
</dbReference>
<dbReference type="Proteomes" id="UP001333818">
    <property type="component" value="Unassembled WGS sequence"/>
</dbReference>
<dbReference type="EMBL" id="JAZBJZ010000012">
    <property type="protein sequence ID" value="MEE3716086.1"/>
    <property type="molecule type" value="Genomic_DNA"/>
</dbReference>
<proteinExistence type="predicted"/>
<dbReference type="InterPro" id="IPR036922">
    <property type="entry name" value="Rieske_2Fe-2S_sf"/>
</dbReference>
<evidence type="ECO:0000313" key="6">
    <source>
        <dbReference type="EMBL" id="MEE3716086.1"/>
    </source>
</evidence>
<dbReference type="InterPro" id="IPR050584">
    <property type="entry name" value="Cholesterol_7-desaturase"/>
</dbReference>
<evidence type="ECO:0000256" key="1">
    <source>
        <dbReference type="ARBA" id="ARBA00022714"/>
    </source>
</evidence>